<evidence type="ECO:0000256" key="3">
    <source>
        <dbReference type="ARBA" id="ARBA00022692"/>
    </source>
</evidence>
<evidence type="ECO:0000256" key="7">
    <source>
        <dbReference type="ARBA" id="ARBA00023157"/>
    </source>
</evidence>
<feature type="transmembrane region" description="Helical" evidence="10">
    <location>
        <begin position="472"/>
        <end position="495"/>
    </location>
</feature>
<feature type="transmembrane region" description="Helical" evidence="10">
    <location>
        <begin position="320"/>
        <end position="342"/>
    </location>
</feature>
<sequence>MERSDRLLNQGNLDKEECATTTGVDYKTNGLENGVDQGTSAWDLIQTVDIVVDNVDTWKNASSKSSTVLESAESFAKKLQFNDTITINNANISNIQLFGKVVDKDSSYNGSFFFANLSSSVAIDHVPLVGDSTTVISIAFSTMNKLLPQNKTSKVNTLVLSTVISNLSSKSIDPNKFNITMSFRKANTSLKKTDCVWLDGQSWNNTGCSALKSDDDNVVKCTCNHLTSFSALMGDEPDESLAIITYIGVGISIASLVITLIIEAVVWRSVIKNKTSYMRHICLVNIALTLLIADIWFLIGARVEEFPKSDACKATAFFTFYFYLSLFFWMLVLGLILFYRLIYLLHDISRRIMVIIAFTLGYGCPLLISVITVASTAPSDSFTSDKFCWLARKSETFLAFVIPALSIVFINFLILIVVIVKLLRPRIGERPGQEERNNFVVIAKSIAVLTPLLGTTWALGVSFAYNTPSNKVLAAIFSALNSFQGLFILISTVFLDQNVRKAVRSSISTSYWSTLRSKVQIFRDKLTTGSYHSLFSKSTCLHKAILHSAGVYYGGQRMNFNPILQPACSQRISSSNSTAFSKPDRRRIFSKKGGYDLYSAQSSSNDASTDSYSVLS</sequence>
<reference evidence="13" key="1">
    <citation type="submission" date="2023-07" db="EMBL/GenBank/DDBJ databases">
        <authorList>
            <person name="Stuckert A."/>
        </authorList>
    </citation>
    <scope>NUCLEOTIDE SEQUENCE</scope>
</reference>
<dbReference type="EMBL" id="CAUEEQ010002169">
    <property type="protein sequence ID" value="CAJ0921916.1"/>
    <property type="molecule type" value="Genomic_DNA"/>
</dbReference>
<evidence type="ECO:0000256" key="6">
    <source>
        <dbReference type="ARBA" id="ARBA00023136"/>
    </source>
</evidence>
<gene>
    <name evidence="13" type="ORF">RIMI_LOCUS1645258</name>
</gene>
<evidence type="ECO:0000256" key="9">
    <source>
        <dbReference type="SAM" id="MobiDB-lite"/>
    </source>
</evidence>
<feature type="transmembrane region" description="Helical" evidence="10">
    <location>
        <begin position="243"/>
        <end position="266"/>
    </location>
</feature>
<dbReference type="SMART" id="SM00303">
    <property type="entry name" value="GPS"/>
    <property type="match status" value="1"/>
</dbReference>
<keyword evidence="6 10" id="KW-0472">Membrane</keyword>
<feature type="transmembrane region" description="Helical" evidence="10">
    <location>
        <begin position="441"/>
        <end position="460"/>
    </location>
</feature>
<dbReference type="Pfam" id="PF00002">
    <property type="entry name" value="7tm_2"/>
    <property type="match status" value="1"/>
</dbReference>
<evidence type="ECO:0000256" key="1">
    <source>
        <dbReference type="ARBA" id="ARBA00004141"/>
    </source>
</evidence>
<comment type="similarity">
    <text evidence="2">Belongs to the G-protein coupled receptor 2 family. Adhesion G-protein coupled receptor (ADGR) subfamily.</text>
</comment>
<comment type="caution">
    <text evidence="13">The sequence shown here is derived from an EMBL/GenBank/DDBJ whole genome shotgun (WGS) entry which is preliminary data.</text>
</comment>
<evidence type="ECO:0000256" key="10">
    <source>
        <dbReference type="SAM" id="Phobius"/>
    </source>
</evidence>
<feature type="domain" description="GAIN-B" evidence="11">
    <location>
        <begin position="86"/>
        <end position="239"/>
    </location>
</feature>
<dbReference type="InterPro" id="IPR000832">
    <property type="entry name" value="GPCR_2_secretin-like"/>
</dbReference>
<evidence type="ECO:0000256" key="2">
    <source>
        <dbReference type="ARBA" id="ARBA00007343"/>
    </source>
</evidence>
<comment type="subcellular location">
    <subcellularLocation>
        <location evidence="1">Membrane</location>
        <topology evidence="1">Multi-pass membrane protein</topology>
    </subcellularLocation>
</comment>
<evidence type="ECO:0000256" key="8">
    <source>
        <dbReference type="ARBA" id="ARBA00023180"/>
    </source>
</evidence>
<feature type="region of interest" description="Disordered" evidence="9">
    <location>
        <begin position="596"/>
        <end position="616"/>
    </location>
</feature>
<keyword evidence="5 10" id="KW-1133">Transmembrane helix</keyword>
<dbReference type="PRINTS" id="PR01695">
    <property type="entry name" value="IGHEPTARCPTR"/>
</dbReference>
<keyword evidence="14" id="KW-1185">Reference proteome</keyword>
<dbReference type="InterPro" id="IPR051587">
    <property type="entry name" value="Adhesion_GPCR"/>
</dbReference>
<dbReference type="InterPro" id="IPR000203">
    <property type="entry name" value="GPS"/>
</dbReference>
<dbReference type="Proteomes" id="UP001176940">
    <property type="component" value="Unassembled WGS sequence"/>
</dbReference>
<dbReference type="PANTHER" id="PTHR45813">
    <property type="entry name" value="IG-LIKE DOMAIN-CONTAINING PROTEIN"/>
    <property type="match status" value="1"/>
</dbReference>
<keyword evidence="3 10" id="KW-0812">Transmembrane</keyword>
<dbReference type="InterPro" id="IPR008078">
    <property type="entry name" value="GPCR_2_Ig-hepta-like_rcpt"/>
</dbReference>
<accession>A0ABN9KVU9</accession>
<evidence type="ECO:0000259" key="12">
    <source>
        <dbReference type="PROSITE" id="PS50261"/>
    </source>
</evidence>
<dbReference type="InterPro" id="IPR017981">
    <property type="entry name" value="GPCR_2-like_7TM"/>
</dbReference>
<evidence type="ECO:0000256" key="4">
    <source>
        <dbReference type="ARBA" id="ARBA00022729"/>
    </source>
</evidence>
<dbReference type="Gene3D" id="1.20.1070.10">
    <property type="entry name" value="Rhodopsin 7-helix transmembrane proteins"/>
    <property type="match status" value="1"/>
</dbReference>
<feature type="transmembrane region" description="Helical" evidence="10">
    <location>
        <begin position="397"/>
        <end position="420"/>
    </location>
</feature>
<dbReference type="PROSITE" id="PS50221">
    <property type="entry name" value="GAIN_B"/>
    <property type="match status" value="1"/>
</dbReference>
<organism evidence="13 14">
    <name type="scientific">Ranitomeya imitator</name>
    <name type="common">mimic poison frog</name>
    <dbReference type="NCBI Taxonomy" id="111125"/>
    <lineage>
        <taxon>Eukaryota</taxon>
        <taxon>Metazoa</taxon>
        <taxon>Chordata</taxon>
        <taxon>Craniata</taxon>
        <taxon>Vertebrata</taxon>
        <taxon>Euteleostomi</taxon>
        <taxon>Amphibia</taxon>
        <taxon>Batrachia</taxon>
        <taxon>Anura</taxon>
        <taxon>Neobatrachia</taxon>
        <taxon>Hyloidea</taxon>
        <taxon>Dendrobatidae</taxon>
        <taxon>Dendrobatinae</taxon>
        <taxon>Ranitomeya</taxon>
    </lineage>
</organism>
<dbReference type="PANTHER" id="PTHR45813:SF4">
    <property type="entry name" value="ADHESION G PROTEIN-COUPLED RECEPTOR F5"/>
    <property type="match status" value="1"/>
</dbReference>
<dbReference type="PRINTS" id="PR00249">
    <property type="entry name" value="GPCRSECRETIN"/>
</dbReference>
<feature type="compositionally biased region" description="Low complexity" evidence="9">
    <location>
        <begin position="598"/>
        <end position="616"/>
    </location>
</feature>
<dbReference type="PROSITE" id="PS50261">
    <property type="entry name" value="G_PROTEIN_RECEP_F2_4"/>
    <property type="match status" value="1"/>
</dbReference>
<evidence type="ECO:0000256" key="5">
    <source>
        <dbReference type="ARBA" id="ARBA00022989"/>
    </source>
</evidence>
<dbReference type="Gene3D" id="2.60.220.50">
    <property type="match status" value="1"/>
</dbReference>
<feature type="domain" description="G-protein coupled receptors family 2 profile 2" evidence="12">
    <location>
        <begin position="241"/>
        <end position="496"/>
    </location>
</feature>
<dbReference type="InterPro" id="IPR046338">
    <property type="entry name" value="GAIN_dom_sf"/>
</dbReference>
<dbReference type="InterPro" id="IPR057244">
    <property type="entry name" value="GAIN_B"/>
</dbReference>
<keyword evidence="7" id="KW-1015">Disulfide bond</keyword>
<feature type="transmembrane region" description="Helical" evidence="10">
    <location>
        <begin position="354"/>
        <end position="377"/>
    </location>
</feature>
<feature type="transmembrane region" description="Helical" evidence="10">
    <location>
        <begin position="278"/>
        <end position="300"/>
    </location>
</feature>
<protein>
    <submittedName>
        <fullName evidence="13">Uncharacterized protein</fullName>
    </submittedName>
</protein>
<evidence type="ECO:0000259" key="11">
    <source>
        <dbReference type="PROSITE" id="PS50221"/>
    </source>
</evidence>
<proteinExistence type="inferred from homology"/>
<name>A0ABN9KVU9_9NEOB</name>
<dbReference type="Pfam" id="PF01825">
    <property type="entry name" value="GPS"/>
    <property type="match status" value="1"/>
</dbReference>
<keyword evidence="4" id="KW-0732">Signal</keyword>
<evidence type="ECO:0000313" key="14">
    <source>
        <dbReference type="Proteomes" id="UP001176940"/>
    </source>
</evidence>
<keyword evidence="8" id="KW-0325">Glycoprotein</keyword>
<evidence type="ECO:0000313" key="13">
    <source>
        <dbReference type="EMBL" id="CAJ0921916.1"/>
    </source>
</evidence>